<accession>A0AAD4N0Q8</accession>
<name>A0AAD4N0Q8_9BILA</name>
<proteinExistence type="predicted"/>
<dbReference type="AlphaFoldDB" id="A0AAD4N0Q8"/>
<keyword evidence="3" id="KW-1185">Reference proteome</keyword>
<gene>
    <name evidence="2" type="ORF">DdX_09584</name>
</gene>
<protein>
    <submittedName>
        <fullName evidence="2">Uncharacterized protein</fullName>
    </submittedName>
</protein>
<evidence type="ECO:0000256" key="1">
    <source>
        <dbReference type="SAM" id="MobiDB-lite"/>
    </source>
</evidence>
<comment type="caution">
    <text evidence="2">The sequence shown here is derived from an EMBL/GenBank/DDBJ whole genome shotgun (WGS) entry which is preliminary data.</text>
</comment>
<evidence type="ECO:0000313" key="3">
    <source>
        <dbReference type="Proteomes" id="UP001201812"/>
    </source>
</evidence>
<dbReference type="Proteomes" id="UP001201812">
    <property type="component" value="Unassembled WGS sequence"/>
</dbReference>
<evidence type="ECO:0000313" key="2">
    <source>
        <dbReference type="EMBL" id="KAI1712497.1"/>
    </source>
</evidence>
<feature type="compositionally biased region" description="Basic and acidic residues" evidence="1">
    <location>
        <begin position="48"/>
        <end position="57"/>
    </location>
</feature>
<sequence length="102" mass="11695">MALDKKKVVALYLLRRRLQCNCEGHSLPSQLSPGRHPRAMADYGLRNEDNGQWRRDIQPQQQATAVIRRRGGDVRGNSQEIRNKLTEYFSGIGAVGWQDNYL</sequence>
<organism evidence="2 3">
    <name type="scientific">Ditylenchus destructor</name>
    <dbReference type="NCBI Taxonomy" id="166010"/>
    <lineage>
        <taxon>Eukaryota</taxon>
        <taxon>Metazoa</taxon>
        <taxon>Ecdysozoa</taxon>
        <taxon>Nematoda</taxon>
        <taxon>Chromadorea</taxon>
        <taxon>Rhabditida</taxon>
        <taxon>Tylenchina</taxon>
        <taxon>Tylenchomorpha</taxon>
        <taxon>Sphaerularioidea</taxon>
        <taxon>Anguinidae</taxon>
        <taxon>Anguininae</taxon>
        <taxon>Ditylenchus</taxon>
    </lineage>
</organism>
<feature type="region of interest" description="Disordered" evidence="1">
    <location>
        <begin position="48"/>
        <end position="73"/>
    </location>
</feature>
<reference evidence="2" key="1">
    <citation type="submission" date="2022-01" db="EMBL/GenBank/DDBJ databases">
        <title>Genome Sequence Resource for Two Populations of Ditylenchus destructor, the Migratory Endoparasitic Phytonematode.</title>
        <authorList>
            <person name="Zhang H."/>
            <person name="Lin R."/>
            <person name="Xie B."/>
        </authorList>
    </citation>
    <scope>NUCLEOTIDE SEQUENCE</scope>
    <source>
        <strain evidence="2">BazhouSP</strain>
    </source>
</reference>
<dbReference type="EMBL" id="JAKKPZ010000018">
    <property type="protein sequence ID" value="KAI1712497.1"/>
    <property type="molecule type" value="Genomic_DNA"/>
</dbReference>